<dbReference type="EMBL" id="CAMXCT030006559">
    <property type="protein sequence ID" value="CAL4803277.1"/>
    <property type="molecule type" value="Genomic_DNA"/>
</dbReference>
<dbReference type="PANTHER" id="PTHR43794">
    <property type="entry name" value="AMINOHYDROLASE SSNA-RELATED"/>
    <property type="match status" value="1"/>
</dbReference>
<dbReference type="EMBL" id="CAMXCT010006559">
    <property type="protein sequence ID" value="CAI4015965.1"/>
    <property type="molecule type" value="Genomic_DNA"/>
</dbReference>
<evidence type="ECO:0000259" key="2">
    <source>
        <dbReference type="SMART" id="SM00672"/>
    </source>
</evidence>
<dbReference type="Proteomes" id="UP001152797">
    <property type="component" value="Unassembled WGS sequence"/>
</dbReference>
<dbReference type="Pfam" id="PF05686">
    <property type="entry name" value="Glyco_transf_90"/>
    <property type="match status" value="1"/>
</dbReference>
<evidence type="ECO:0000256" key="1">
    <source>
        <dbReference type="ARBA" id="ARBA00022801"/>
    </source>
</evidence>
<dbReference type="Gene3D" id="3.20.20.140">
    <property type="entry name" value="Metal-dependent hydrolases"/>
    <property type="match status" value="2"/>
</dbReference>
<dbReference type="AlphaFoldDB" id="A0A9P1DTD0"/>
<accession>A0A9P1DTD0</accession>
<feature type="domain" description="Glycosyl transferase CAP10" evidence="2">
    <location>
        <begin position="494"/>
        <end position="737"/>
    </location>
</feature>
<protein>
    <submittedName>
        <fullName evidence="4">5'-deoxyadenosine deaminase (5'-dA deaminase) (5'-methylthioadenosine deaminase) (MTA deaminase) (Adenosine deaminase) (S-adenosylhomocysteine deaminase ) (SAH deaminase)</fullName>
    </submittedName>
</protein>
<organism evidence="3">
    <name type="scientific">Cladocopium goreaui</name>
    <dbReference type="NCBI Taxonomy" id="2562237"/>
    <lineage>
        <taxon>Eukaryota</taxon>
        <taxon>Sar</taxon>
        <taxon>Alveolata</taxon>
        <taxon>Dinophyceae</taxon>
        <taxon>Suessiales</taxon>
        <taxon>Symbiodiniaceae</taxon>
        <taxon>Cladocopium</taxon>
    </lineage>
</organism>
<dbReference type="InterPro" id="IPR032466">
    <property type="entry name" value="Metal_Hydrolase"/>
</dbReference>
<dbReference type="InterPro" id="IPR050287">
    <property type="entry name" value="MTA/SAH_deaminase"/>
</dbReference>
<keyword evidence="5" id="KW-1185">Reference proteome</keyword>
<dbReference type="InterPro" id="IPR011059">
    <property type="entry name" value="Metal-dep_hydrolase_composite"/>
</dbReference>
<reference evidence="3" key="1">
    <citation type="submission" date="2022-10" db="EMBL/GenBank/DDBJ databases">
        <authorList>
            <person name="Chen Y."/>
            <person name="Dougan E. K."/>
            <person name="Chan C."/>
            <person name="Rhodes N."/>
            <person name="Thang M."/>
        </authorList>
    </citation>
    <scope>NUCLEOTIDE SEQUENCE</scope>
</reference>
<dbReference type="GO" id="GO:0016810">
    <property type="term" value="F:hydrolase activity, acting on carbon-nitrogen (but not peptide) bonds"/>
    <property type="evidence" value="ECO:0007669"/>
    <property type="project" value="InterPro"/>
</dbReference>
<proteinExistence type="predicted"/>
<dbReference type="OrthoDB" id="364513at2759"/>
<gene>
    <name evidence="3" type="ORF">C1SCF055_LOCUS40752</name>
</gene>
<reference evidence="4 5" key="2">
    <citation type="submission" date="2024-05" db="EMBL/GenBank/DDBJ databases">
        <authorList>
            <person name="Chen Y."/>
            <person name="Shah S."/>
            <person name="Dougan E. K."/>
            <person name="Thang M."/>
            <person name="Chan C."/>
        </authorList>
    </citation>
    <scope>NUCLEOTIDE SEQUENCE [LARGE SCALE GENOMIC DNA]</scope>
</reference>
<dbReference type="SUPFAM" id="SSF51556">
    <property type="entry name" value="Metallo-dependent hydrolases"/>
    <property type="match status" value="1"/>
</dbReference>
<evidence type="ECO:0000313" key="5">
    <source>
        <dbReference type="Proteomes" id="UP001152797"/>
    </source>
</evidence>
<name>A0A9P1DTD0_9DINO</name>
<evidence type="ECO:0000313" key="4">
    <source>
        <dbReference type="EMBL" id="CAL4803277.1"/>
    </source>
</evidence>
<dbReference type="InterPro" id="IPR006680">
    <property type="entry name" value="Amidohydro-rel"/>
</dbReference>
<dbReference type="SMART" id="SM00672">
    <property type="entry name" value="CAP10"/>
    <property type="match status" value="1"/>
</dbReference>
<dbReference type="PANTHER" id="PTHR43794:SF11">
    <property type="entry name" value="AMIDOHYDROLASE-RELATED DOMAIN-CONTAINING PROTEIN"/>
    <property type="match status" value="1"/>
</dbReference>
<evidence type="ECO:0000313" key="3">
    <source>
        <dbReference type="EMBL" id="CAI4015965.1"/>
    </source>
</evidence>
<comment type="caution">
    <text evidence="3">The sequence shown here is derived from an EMBL/GenBank/DDBJ whole genome shotgun (WGS) entry which is preliminary data.</text>
</comment>
<dbReference type="EMBL" id="CAMXCT020006559">
    <property type="protein sequence ID" value="CAL1169340.1"/>
    <property type="molecule type" value="Genomic_DNA"/>
</dbReference>
<dbReference type="InterPro" id="IPR006598">
    <property type="entry name" value="CAP10"/>
</dbReference>
<sequence>MSTPWRAPTAASAALAAALGTGAWWAWCAWRRQRRQDGPWFLRGVTILDDLSPSGYREVDVLLGLDGRIDLVCASARRPPGAQVIDGSRKLLLPGFVNAHTHSSQMLGRGLVSPLPLDLWILQMLAVTGAAMEKFDSRAQAAYVAALFCGVECLMSGCTALQDHCFVLSFAEAEAACKAYKDLGLRVFFAPMLNDDKVLYENYVPRSGDAAARNARGERGGLGPEGSWRTEVGASDEAKCRASLALWEECAQKLHDPENGVNIVIGPVSLYSCSAKLLKGATELRKKYQLNGHTHVLESRGQKLEAARRFGANGGSAVSFLESTGFLEVPGTSTSLAHCCWLEEWEMQIIAQHHAAVVHNPVSNLRLGSGVCHVRRNLCNDVTVSLGVDGAMSSDGLAALGQGIQGQASPLPERCEAFGGDFYRQSLADFVPFLDLSVWDAQRAKNHCRVQGEACFVVQIQDGQIYILDEKTGFQSRNRLTMQMLQRVAAKFGPLPDAEFVVDTSDGYSHVEGPIFVIAKFPSSPGGILYPDFSSYAWPESECPSEAVGSHVWARAAARISSRASGWQEKSEQLFWRGAATSSYRKQVVPDIAALPFANVSVMTWVVGSAGQRQVVSSGDNSCVPIDEWCQHKYLANLPGHTMALALKYRLLCGSVVVSSPLMYHEWYYSQLKDQEHFVSVDFTWSSAADVLAALRGNPGLAEGIGARAREWAESHLTEDGFDCYWLQLIRLAQQHFPAPQLSSASLPIEAVALGHGHHALEGPLEVPQRQRMDVITVIPARAKDVELMDYARSTWLGVQLPGFTHRHFFIMAAADPDIGMLGHEEDLLLVDCPHGYRQLMQKMVMAYRLLLDRFEVKFFIRADVDSVLPLEFLLPLLPRAANGQAVVPLPASNCGDLGRWRMPSIGHLQCQIECAMDRQCHYFQVDSAGDCTTFTTCTPMKSRSAAVFKYALRASGDLELTENHDRPFILGTILHGNKVLINDSYNPQWNNLEYSQDLGLSVYPPYPEASGYAMSADIAAFLASVGMASLAQLQWKAWAIEDTALGTILAGLSFDLLQMPTEDMTEAIKLACLLSTLSSVDYRQWLTAKEALKLASEGGYAAMGMQGAGKIEVGCVADVTLWDLTAMSLLPRGDPASLLVLGRPQQGPGQAGSALHSSFVRGRRVVSGGLPLTCNLRRLRETLWRHSEPRATGAAAMDPLARPSAEMQRAAEVEYRGAVGLDGSEGPRQLSSHLALRTIWDYAGACLPSRA</sequence>
<dbReference type="SUPFAM" id="SSF51338">
    <property type="entry name" value="Composite domain of metallo-dependent hydrolases"/>
    <property type="match status" value="2"/>
</dbReference>
<dbReference type="Pfam" id="PF01979">
    <property type="entry name" value="Amidohydro_1"/>
    <property type="match status" value="2"/>
</dbReference>
<keyword evidence="1" id="KW-0378">Hydrolase</keyword>